<keyword evidence="4" id="KW-1185">Reference proteome</keyword>
<accession>A0A1H0KAK4</accession>
<evidence type="ECO:0000259" key="2">
    <source>
        <dbReference type="Pfam" id="PF01569"/>
    </source>
</evidence>
<dbReference type="AlphaFoldDB" id="A0A1H0KAK4"/>
<dbReference type="SUPFAM" id="SSF48317">
    <property type="entry name" value="Acid phosphatase/Vanadium-dependent haloperoxidase"/>
    <property type="match status" value="1"/>
</dbReference>
<gene>
    <name evidence="3" type="ORF">SAMN05216259_110179</name>
</gene>
<evidence type="ECO:0000256" key="1">
    <source>
        <dbReference type="SAM" id="Phobius"/>
    </source>
</evidence>
<evidence type="ECO:0000313" key="4">
    <source>
        <dbReference type="Proteomes" id="UP000199341"/>
    </source>
</evidence>
<evidence type="ECO:0000313" key="3">
    <source>
        <dbReference type="EMBL" id="SDO52944.1"/>
    </source>
</evidence>
<protein>
    <submittedName>
        <fullName evidence="3">PAP2 superfamily protein</fullName>
    </submittedName>
</protein>
<feature type="transmembrane region" description="Helical" evidence="1">
    <location>
        <begin position="46"/>
        <end position="65"/>
    </location>
</feature>
<feature type="transmembrane region" description="Helical" evidence="1">
    <location>
        <begin position="111"/>
        <end position="132"/>
    </location>
</feature>
<keyword evidence="1" id="KW-0812">Transmembrane</keyword>
<dbReference type="EMBL" id="FNIE01000010">
    <property type="protein sequence ID" value="SDO52944.1"/>
    <property type="molecule type" value="Genomic_DNA"/>
</dbReference>
<dbReference type="Pfam" id="PF01569">
    <property type="entry name" value="PAP2"/>
    <property type="match status" value="1"/>
</dbReference>
<dbReference type="STRING" id="310781.SAMN05216259_110179"/>
<organism evidence="3 4">
    <name type="scientific">Actinacidiphila guanduensis</name>
    <dbReference type="NCBI Taxonomy" id="310781"/>
    <lineage>
        <taxon>Bacteria</taxon>
        <taxon>Bacillati</taxon>
        <taxon>Actinomycetota</taxon>
        <taxon>Actinomycetes</taxon>
        <taxon>Kitasatosporales</taxon>
        <taxon>Streptomycetaceae</taxon>
        <taxon>Actinacidiphila</taxon>
    </lineage>
</organism>
<reference evidence="3 4" key="1">
    <citation type="submission" date="2016-10" db="EMBL/GenBank/DDBJ databases">
        <authorList>
            <person name="de Groot N.N."/>
        </authorList>
    </citation>
    <scope>NUCLEOTIDE SEQUENCE [LARGE SCALE GENOMIC DNA]</scope>
    <source>
        <strain evidence="3 4">CGMCC 4.2022</strain>
    </source>
</reference>
<sequence length="200" mass="20163">MQPLVAELPDVRGRAARWITDVVAPANVLAALLLITGRHAAGATGVAWALGAAALAVGLPLTLVAAGVRRGRYTDLHVRVREQRLVPLLTAVCSTAATAGLLAAFGGPPQLIALVLAIGAGLFTGGVITLWWKVSGHTAVVGAAAVILIALFGPPAALSLPVALPVAWARVALRDHTPAQTAVGFLVGAAVALAVFVPLT</sequence>
<dbReference type="RefSeq" id="WP_093786415.1">
    <property type="nucleotide sequence ID" value="NZ_FNIE01000010.1"/>
</dbReference>
<dbReference type="Proteomes" id="UP000199341">
    <property type="component" value="Unassembled WGS sequence"/>
</dbReference>
<feature type="transmembrane region" description="Helical" evidence="1">
    <location>
        <begin position="139"/>
        <end position="158"/>
    </location>
</feature>
<dbReference type="InterPro" id="IPR036938">
    <property type="entry name" value="PAP2/HPO_sf"/>
</dbReference>
<keyword evidence="1" id="KW-0472">Membrane</keyword>
<keyword evidence="1" id="KW-1133">Transmembrane helix</keyword>
<feature type="transmembrane region" description="Helical" evidence="1">
    <location>
        <begin position="178"/>
        <end position="199"/>
    </location>
</feature>
<name>A0A1H0KAK4_9ACTN</name>
<proteinExistence type="predicted"/>
<feature type="domain" description="Phosphatidic acid phosphatase type 2/haloperoxidase" evidence="2">
    <location>
        <begin position="134"/>
        <end position="196"/>
    </location>
</feature>
<feature type="transmembrane region" description="Helical" evidence="1">
    <location>
        <begin position="85"/>
        <end position="105"/>
    </location>
</feature>
<dbReference type="Gene3D" id="1.20.144.10">
    <property type="entry name" value="Phosphatidic acid phosphatase type 2/haloperoxidase"/>
    <property type="match status" value="1"/>
</dbReference>
<dbReference type="InterPro" id="IPR000326">
    <property type="entry name" value="PAP2/HPO"/>
</dbReference>